<dbReference type="RefSeq" id="WP_169399813.1">
    <property type="nucleotide sequence ID" value="NZ_BAAAJH010000002.1"/>
</dbReference>
<evidence type="ECO:0000256" key="5">
    <source>
        <dbReference type="ARBA" id="ARBA00022630"/>
    </source>
</evidence>
<sequence length="299" mass="32350">MKVTQRISGDRPVFSVEFFPPKDEAGEAELWRAIRRLEPLDPAFVSVTYGAGGSSRDRTIRTTARIATDTTLVPMAHLTAVSHSRAELRQVIGAYAAAGISNILAVRGDPPGDPLGEWLPHPDGLTYADELVSLVRRLGDFCVGVAAFPYGHPRSPDPETDLARLVAKVRAGADFAISQLFLEPEGFLRLRDRMVAAGCDVPLLPGIMPLTTARTLRRGPELSGAPLPQALVERMDRYADDPVAFRAAGMDVTAEMCARLLDEGVQGLHFYTMNRSTATVELVRRLGLAARRPAVTAPG</sequence>
<reference evidence="13 14" key="1">
    <citation type="submission" date="2020-04" db="EMBL/GenBank/DDBJ databases">
        <authorList>
            <person name="Klaysubun C."/>
            <person name="Duangmal K."/>
            <person name="Lipun K."/>
        </authorList>
    </citation>
    <scope>NUCLEOTIDE SEQUENCE [LARGE SCALE GENOMIC DNA]</scope>
    <source>
        <strain evidence="13 14">JCM 11839</strain>
    </source>
</reference>
<evidence type="ECO:0000256" key="9">
    <source>
        <dbReference type="ARBA" id="ARBA00023167"/>
    </source>
</evidence>
<dbReference type="EC" id="1.5.1.54" evidence="12"/>
<keyword evidence="8" id="KW-0520">NAD</keyword>
<keyword evidence="5 12" id="KW-0285">Flavoprotein</keyword>
<dbReference type="Pfam" id="PF02219">
    <property type="entry name" value="MTHFR"/>
    <property type="match status" value="1"/>
</dbReference>
<evidence type="ECO:0000256" key="10">
    <source>
        <dbReference type="ARBA" id="ARBA00034478"/>
    </source>
</evidence>
<keyword evidence="14" id="KW-1185">Reference proteome</keyword>
<evidence type="ECO:0000256" key="11">
    <source>
        <dbReference type="ARBA" id="ARBA00048628"/>
    </source>
</evidence>
<protein>
    <recommendedName>
        <fullName evidence="12">Methylenetetrahydrofolate reductase</fullName>
        <ecNumber evidence="12">1.5.1.54</ecNumber>
    </recommendedName>
</protein>
<dbReference type="PANTHER" id="PTHR45754">
    <property type="entry name" value="METHYLENETETRAHYDROFOLATE REDUCTASE"/>
    <property type="match status" value="1"/>
</dbReference>
<organism evidence="13 14">
    <name type="scientific">Pseudonocardia xinjiangensis</name>
    <dbReference type="NCBI Taxonomy" id="75289"/>
    <lineage>
        <taxon>Bacteria</taxon>
        <taxon>Bacillati</taxon>
        <taxon>Actinomycetota</taxon>
        <taxon>Actinomycetes</taxon>
        <taxon>Pseudonocardiales</taxon>
        <taxon>Pseudonocardiaceae</taxon>
        <taxon>Pseudonocardia</taxon>
    </lineage>
</organism>
<keyword evidence="4" id="KW-0028">Amino-acid biosynthesis</keyword>
<evidence type="ECO:0000256" key="7">
    <source>
        <dbReference type="ARBA" id="ARBA00023002"/>
    </source>
</evidence>
<evidence type="ECO:0000256" key="8">
    <source>
        <dbReference type="ARBA" id="ARBA00023027"/>
    </source>
</evidence>
<gene>
    <name evidence="13" type="primary">metF</name>
    <name evidence="13" type="ORF">HF577_32445</name>
</gene>
<proteinExistence type="inferred from homology"/>
<dbReference type="EMBL" id="JAAXKY010000171">
    <property type="protein sequence ID" value="NMH81787.1"/>
    <property type="molecule type" value="Genomic_DNA"/>
</dbReference>
<dbReference type="InterPro" id="IPR004620">
    <property type="entry name" value="MTHF_reductase_bac"/>
</dbReference>
<comment type="pathway">
    <text evidence="10">Amino-acid biosynthesis; L-methionine biosynthesis via de novo pathway.</text>
</comment>
<keyword evidence="9" id="KW-0486">Methionine biosynthesis</keyword>
<comment type="pathway">
    <text evidence="2 12">One-carbon metabolism; tetrahydrofolate interconversion.</text>
</comment>
<comment type="caution">
    <text evidence="13">The sequence shown here is derived from an EMBL/GenBank/DDBJ whole genome shotgun (WGS) entry which is preliminary data.</text>
</comment>
<evidence type="ECO:0000256" key="4">
    <source>
        <dbReference type="ARBA" id="ARBA00022605"/>
    </source>
</evidence>
<keyword evidence="7 12" id="KW-0560">Oxidoreductase</keyword>
<dbReference type="NCBIfam" id="TIGR00676">
    <property type="entry name" value="fadh2"/>
    <property type="match status" value="1"/>
</dbReference>
<evidence type="ECO:0000256" key="6">
    <source>
        <dbReference type="ARBA" id="ARBA00022827"/>
    </source>
</evidence>
<keyword evidence="6 12" id="KW-0274">FAD</keyword>
<evidence type="ECO:0000313" key="14">
    <source>
        <dbReference type="Proteomes" id="UP001296706"/>
    </source>
</evidence>
<accession>A0ABX1RP84</accession>
<comment type="cofactor">
    <cofactor evidence="1 12">
        <name>FAD</name>
        <dbReference type="ChEBI" id="CHEBI:57692"/>
    </cofactor>
</comment>
<dbReference type="GO" id="GO:0004489">
    <property type="term" value="F:methylenetetrahydrofolate reductase [NAD(P)H] activity"/>
    <property type="evidence" value="ECO:0007669"/>
    <property type="project" value="UniProtKB-EC"/>
</dbReference>
<evidence type="ECO:0000256" key="2">
    <source>
        <dbReference type="ARBA" id="ARBA00004777"/>
    </source>
</evidence>
<dbReference type="Gene3D" id="3.20.20.220">
    <property type="match status" value="1"/>
</dbReference>
<dbReference type="SUPFAM" id="SSF51730">
    <property type="entry name" value="FAD-linked oxidoreductase"/>
    <property type="match status" value="1"/>
</dbReference>
<evidence type="ECO:0000313" key="13">
    <source>
        <dbReference type="EMBL" id="NMH81787.1"/>
    </source>
</evidence>
<evidence type="ECO:0000256" key="3">
    <source>
        <dbReference type="ARBA" id="ARBA00006743"/>
    </source>
</evidence>
<evidence type="ECO:0000256" key="12">
    <source>
        <dbReference type="RuleBase" id="RU003862"/>
    </source>
</evidence>
<dbReference type="InterPro" id="IPR029041">
    <property type="entry name" value="FAD-linked_oxidoreductase-like"/>
</dbReference>
<dbReference type="InterPro" id="IPR003171">
    <property type="entry name" value="Mehydrof_redctse-like"/>
</dbReference>
<name>A0ABX1RP84_9PSEU</name>
<evidence type="ECO:0000256" key="1">
    <source>
        <dbReference type="ARBA" id="ARBA00001974"/>
    </source>
</evidence>
<dbReference type="Proteomes" id="UP001296706">
    <property type="component" value="Unassembled WGS sequence"/>
</dbReference>
<dbReference type="PANTHER" id="PTHR45754:SF3">
    <property type="entry name" value="METHYLENETETRAHYDROFOLATE REDUCTASE (NADPH)"/>
    <property type="match status" value="1"/>
</dbReference>
<comment type="similarity">
    <text evidence="3 12">Belongs to the methylenetetrahydrofolate reductase family.</text>
</comment>
<dbReference type="CDD" id="cd00537">
    <property type="entry name" value="MTHFR"/>
    <property type="match status" value="1"/>
</dbReference>
<comment type="catalytic activity">
    <reaction evidence="11">
        <text>(6S)-5-methyl-5,6,7,8-tetrahydrofolate + NAD(+) = (6R)-5,10-methylene-5,6,7,8-tetrahydrofolate + NADH + H(+)</text>
        <dbReference type="Rhea" id="RHEA:19821"/>
        <dbReference type="ChEBI" id="CHEBI:15378"/>
        <dbReference type="ChEBI" id="CHEBI:15636"/>
        <dbReference type="ChEBI" id="CHEBI:18608"/>
        <dbReference type="ChEBI" id="CHEBI:57540"/>
        <dbReference type="ChEBI" id="CHEBI:57945"/>
        <dbReference type="EC" id="1.5.1.54"/>
    </reaction>
    <physiologicalReaction direction="right-to-left" evidence="11">
        <dbReference type="Rhea" id="RHEA:19823"/>
    </physiologicalReaction>
</comment>